<dbReference type="GO" id="GO:0016747">
    <property type="term" value="F:acyltransferase activity, transferring groups other than amino-acyl groups"/>
    <property type="evidence" value="ECO:0007669"/>
    <property type="project" value="InterPro"/>
</dbReference>
<dbReference type="AlphaFoldDB" id="A0A514LEV6"/>
<evidence type="ECO:0000259" key="8">
    <source>
        <dbReference type="Pfam" id="PF02803"/>
    </source>
</evidence>
<reference evidence="10" key="1">
    <citation type="submission" date="2019-01" db="EMBL/GenBank/DDBJ databases">
        <title>Genomic analysis of Salicibibacter sp. NKC3-5.</title>
        <authorList>
            <person name="Oh Y.J."/>
        </authorList>
    </citation>
    <scope>NUCLEOTIDE SEQUENCE [LARGE SCALE GENOMIC DNA]</scope>
    <source>
        <strain evidence="10">NKC3-5</strain>
    </source>
</reference>
<organism evidence="9 10">
    <name type="scientific">Salicibibacter halophilus</name>
    <dbReference type="NCBI Taxonomy" id="2502791"/>
    <lineage>
        <taxon>Bacteria</taxon>
        <taxon>Bacillati</taxon>
        <taxon>Bacillota</taxon>
        <taxon>Bacilli</taxon>
        <taxon>Bacillales</taxon>
        <taxon>Bacillaceae</taxon>
        <taxon>Salicibibacter</taxon>
    </lineage>
</organism>
<dbReference type="OrthoDB" id="9764892at2"/>
<dbReference type="InterPro" id="IPR002155">
    <property type="entry name" value="Thiolase"/>
</dbReference>
<dbReference type="Proteomes" id="UP000319756">
    <property type="component" value="Chromosome"/>
</dbReference>
<dbReference type="Pfam" id="PF02803">
    <property type="entry name" value="Thiolase_C"/>
    <property type="match status" value="1"/>
</dbReference>
<dbReference type="PIRSF" id="PIRSF000429">
    <property type="entry name" value="Ac-CoA_Ac_transf"/>
    <property type="match status" value="1"/>
</dbReference>
<dbReference type="InterPro" id="IPR016039">
    <property type="entry name" value="Thiolase-like"/>
</dbReference>
<dbReference type="NCBIfam" id="TIGR01930">
    <property type="entry name" value="AcCoA-C-Actrans"/>
    <property type="match status" value="1"/>
</dbReference>
<sequence length="384" mass="41195">MAIKMSKIVISWAKRTPIGKVGGTLKGYRPEKMTTALIRQMQEETGIEGEKIQDLILGNVVGPGGNISRLSALSAGLPFSVPGVTIDRQCGSGLAAMELAFERAKSNEEAVFLCGGTESVSQAPWKMEKPSRPAQEAPVLYERARFSPDDIGDPEMGEAAENVARTYQVTRELQDEFAFQSQQKAVNAQKEGRFNDEIVPLGQINEDECPRENTSMRKLKRMPSVFQKNGTVTAANACPINDGAALAVVTSQKQANNLGLDTRFSIIDSCTVGVDPNLLGIGPVPAVHTLLQRNGLHINDIAVMEFNEAFASQVVASLREMNISWDRVNLGGGAIALGHPYGASGAVLIVRLLKEMEATNAKWGIATLGIGGGMGAAMLVEMQR</sequence>
<comment type="similarity">
    <text evidence="1 5">Belongs to the thiolase-like superfamily. Thiolase family.</text>
</comment>
<dbReference type="PROSITE" id="PS00737">
    <property type="entry name" value="THIOLASE_2"/>
    <property type="match status" value="1"/>
</dbReference>
<dbReference type="Gene3D" id="3.40.47.10">
    <property type="match status" value="2"/>
</dbReference>
<gene>
    <name evidence="9" type="ORF">EPH95_02005</name>
</gene>
<keyword evidence="2 5" id="KW-0808">Transferase</keyword>
<feature type="domain" description="Thiolase N-terminal" evidence="7">
    <location>
        <begin position="8"/>
        <end position="252"/>
    </location>
</feature>
<evidence type="ECO:0000259" key="7">
    <source>
        <dbReference type="Pfam" id="PF00108"/>
    </source>
</evidence>
<keyword evidence="6" id="KW-1133">Transmembrane helix</keyword>
<protein>
    <recommendedName>
        <fullName evidence="4">Acetoacetyl-CoA thiolase</fullName>
    </recommendedName>
</protein>
<keyword evidence="10" id="KW-1185">Reference proteome</keyword>
<feature type="transmembrane region" description="Helical" evidence="6">
    <location>
        <begin position="363"/>
        <end position="380"/>
    </location>
</feature>
<dbReference type="EMBL" id="CP035485">
    <property type="protein sequence ID" value="QDI90095.1"/>
    <property type="molecule type" value="Genomic_DNA"/>
</dbReference>
<evidence type="ECO:0000256" key="3">
    <source>
        <dbReference type="ARBA" id="ARBA00023315"/>
    </source>
</evidence>
<keyword evidence="3 5" id="KW-0012">Acyltransferase</keyword>
<proteinExistence type="inferred from homology"/>
<dbReference type="SUPFAM" id="SSF53901">
    <property type="entry name" value="Thiolase-like"/>
    <property type="match status" value="2"/>
</dbReference>
<evidence type="ECO:0000313" key="9">
    <source>
        <dbReference type="EMBL" id="QDI90095.1"/>
    </source>
</evidence>
<keyword evidence="6" id="KW-0472">Membrane</keyword>
<evidence type="ECO:0000256" key="6">
    <source>
        <dbReference type="SAM" id="Phobius"/>
    </source>
</evidence>
<keyword evidence="6" id="KW-0812">Transmembrane</keyword>
<dbReference type="InterPro" id="IPR020617">
    <property type="entry name" value="Thiolase_C"/>
</dbReference>
<evidence type="ECO:0000256" key="1">
    <source>
        <dbReference type="ARBA" id="ARBA00010982"/>
    </source>
</evidence>
<dbReference type="KEGG" id="sale:EPH95_02005"/>
<dbReference type="Pfam" id="PF00108">
    <property type="entry name" value="Thiolase_N"/>
    <property type="match status" value="1"/>
</dbReference>
<evidence type="ECO:0000256" key="2">
    <source>
        <dbReference type="ARBA" id="ARBA00022679"/>
    </source>
</evidence>
<name>A0A514LEV6_9BACI</name>
<dbReference type="InterPro" id="IPR020616">
    <property type="entry name" value="Thiolase_N"/>
</dbReference>
<dbReference type="InterPro" id="IPR020613">
    <property type="entry name" value="Thiolase_CS"/>
</dbReference>
<dbReference type="PANTHER" id="PTHR18919">
    <property type="entry name" value="ACETYL-COA C-ACYLTRANSFERASE"/>
    <property type="match status" value="1"/>
</dbReference>
<evidence type="ECO:0000256" key="4">
    <source>
        <dbReference type="ARBA" id="ARBA00030755"/>
    </source>
</evidence>
<dbReference type="CDD" id="cd00751">
    <property type="entry name" value="thiolase"/>
    <property type="match status" value="1"/>
</dbReference>
<evidence type="ECO:0000256" key="5">
    <source>
        <dbReference type="RuleBase" id="RU003557"/>
    </source>
</evidence>
<evidence type="ECO:0000313" key="10">
    <source>
        <dbReference type="Proteomes" id="UP000319756"/>
    </source>
</evidence>
<accession>A0A514LEV6</accession>
<feature type="domain" description="Thiolase C-terminal" evidence="8">
    <location>
        <begin position="266"/>
        <end position="381"/>
    </location>
</feature>
<dbReference type="PANTHER" id="PTHR18919:SF134">
    <property type="entry name" value="BETA-KETOACYL COA THIOLASE FADA3-RELATED"/>
    <property type="match status" value="1"/>
</dbReference>